<proteinExistence type="predicted"/>
<dbReference type="Gene3D" id="2.60.120.1440">
    <property type="match status" value="1"/>
</dbReference>
<keyword evidence="1" id="KW-0472">Membrane</keyword>
<evidence type="ECO:0000259" key="3">
    <source>
        <dbReference type="Pfam" id="PF16344"/>
    </source>
</evidence>
<dbReference type="InterPro" id="IPR012373">
    <property type="entry name" value="Ferrdict_sens_TM"/>
</dbReference>
<dbReference type="RefSeq" id="WP_186977263.1">
    <property type="nucleotide sequence ID" value="NZ_JACOOH010000007.1"/>
</dbReference>
<dbReference type="Gene3D" id="3.55.50.30">
    <property type="match status" value="1"/>
</dbReference>
<dbReference type="PANTHER" id="PTHR30273:SF2">
    <property type="entry name" value="PROTEIN FECR"/>
    <property type="match status" value="1"/>
</dbReference>
<evidence type="ECO:0000259" key="2">
    <source>
        <dbReference type="Pfam" id="PF04773"/>
    </source>
</evidence>
<feature type="transmembrane region" description="Helical" evidence="1">
    <location>
        <begin position="76"/>
        <end position="94"/>
    </location>
</feature>
<protein>
    <submittedName>
        <fullName evidence="4">FecR domain-containing protein</fullName>
    </submittedName>
</protein>
<reference evidence="4 5" key="1">
    <citation type="submission" date="2020-08" db="EMBL/GenBank/DDBJ databases">
        <title>Genome public.</title>
        <authorList>
            <person name="Liu C."/>
            <person name="Sun Q."/>
        </authorList>
    </citation>
    <scope>NUCLEOTIDE SEQUENCE [LARGE SCALE GENOMIC DNA]</scope>
    <source>
        <strain evidence="4 5">NSJ-56</strain>
    </source>
</reference>
<dbReference type="InterPro" id="IPR006860">
    <property type="entry name" value="FecR"/>
</dbReference>
<feature type="domain" description="Protein FecR C-terminal" evidence="3">
    <location>
        <begin position="309"/>
        <end position="377"/>
    </location>
</feature>
<evidence type="ECO:0000313" key="4">
    <source>
        <dbReference type="EMBL" id="MBC5622512.1"/>
    </source>
</evidence>
<dbReference type="EMBL" id="JACOOH010000007">
    <property type="protein sequence ID" value="MBC5622512.1"/>
    <property type="molecule type" value="Genomic_DNA"/>
</dbReference>
<keyword evidence="1" id="KW-0812">Transmembrane</keyword>
<keyword evidence="5" id="KW-1185">Reference proteome</keyword>
<evidence type="ECO:0000256" key="1">
    <source>
        <dbReference type="SAM" id="Phobius"/>
    </source>
</evidence>
<evidence type="ECO:0000313" key="5">
    <source>
        <dbReference type="Proteomes" id="UP000646484"/>
    </source>
</evidence>
<dbReference type="PANTHER" id="PTHR30273">
    <property type="entry name" value="PERIPLASMIC SIGNAL SENSOR AND SIGMA FACTOR ACTIVATOR FECR-RELATED"/>
    <property type="match status" value="1"/>
</dbReference>
<sequence>MNDFFIHKWEQLISLWRGDGEDNIEVSGDNGETERMLREQFEVRQAIRGLEHWSFDVEQGWRKVRPRSLRLRLVRLSKYAAMLVVIFSLTYYFVRPGDEKKKSEMAQSDRIEPGKLQAELQLATGERLVLDVHQVLHKQENNGIEIVNDTANGKVYYRTVGAAVGDSMKFNTLVVPKGGEYSMELPDGTVVWINSESSLRFPETFARECREVYLKGEAYFEVKKDKDKPFHVYTESGDVRVLGTSFNVSAYPGNKSWQTTLVEGAVMIVRGQEKVLMKPNEQYEIDERTGVGVLKRVSPELYTSWRDGKFYFKAYTFEELVERLERWYDFKMFYMNENIKSRRFSGVVNKHQPLQEMLKFLEMTSDVRFSVKGNVVTASLDINKEN</sequence>
<dbReference type="InterPro" id="IPR032508">
    <property type="entry name" value="FecR_C"/>
</dbReference>
<dbReference type="Pfam" id="PF04773">
    <property type="entry name" value="FecR"/>
    <property type="match status" value="1"/>
</dbReference>
<dbReference type="Pfam" id="PF16344">
    <property type="entry name" value="FecR_C"/>
    <property type="match status" value="1"/>
</dbReference>
<keyword evidence="1" id="KW-1133">Transmembrane helix</keyword>
<name>A0ABR7D416_9BACT</name>
<feature type="domain" description="FecR protein" evidence="2">
    <location>
        <begin position="172"/>
        <end position="266"/>
    </location>
</feature>
<comment type="caution">
    <text evidence="4">The sequence shown here is derived from an EMBL/GenBank/DDBJ whole genome shotgun (WGS) entry which is preliminary data.</text>
</comment>
<dbReference type="Proteomes" id="UP000646484">
    <property type="component" value="Unassembled WGS sequence"/>
</dbReference>
<gene>
    <name evidence="4" type="ORF">H8S64_15550</name>
</gene>
<accession>A0ABR7D416</accession>
<organism evidence="4 5">
    <name type="scientific">Butyricimonas hominis</name>
    <dbReference type="NCBI Taxonomy" id="2763032"/>
    <lineage>
        <taxon>Bacteria</taxon>
        <taxon>Pseudomonadati</taxon>
        <taxon>Bacteroidota</taxon>
        <taxon>Bacteroidia</taxon>
        <taxon>Bacteroidales</taxon>
        <taxon>Odoribacteraceae</taxon>
        <taxon>Butyricimonas</taxon>
    </lineage>
</organism>